<keyword evidence="3 5" id="KW-1133">Transmembrane helix</keyword>
<comment type="subcellular location">
    <subcellularLocation>
        <location evidence="1">Cell membrane</location>
        <topology evidence="1">Multi-pass membrane protein</topology>
    </subcellularLocation>
</comment>
<sequence length="455" mass="45419">MTSPTLTTPAAAEAPTRTGLVLAVLCAAPLLVILNYSTPLILAPQTAAHLDAGSTGQTWIINAISLGLAVPLLTSGSLADNHGRRKVLVVGAWSLAAAVLLAALAPNTVVFAAARVAQGAASAALLTSSLGIMGAVFTEAEDRRRATAAYGAMMGLGVGAGAILAALMDAALGWNGPYWLYAAAAAALALVGRAVLPESRAEHPRRADIAGTVTLGLGVAALMSGLTLGRQGWSDPVVVVLLVAAAVFTAAFVAVELRGREPMLDPGLFARPAFLVASLGALVTGIAVISMMSYLPTVLQAETGLGPVTTAAVVAIWSTAAFAVSLQVKRFAISSGALLAVALVVAGAGSVMLVGLAGGWSWWHAVPALIVAGAGYGAANPALTRLSIDSVPPDRGGMGSGVNNTMRYIGTAAGIPIVASLVDTVGTDDALWICAVLAAVSAVGFAVLTRRGGSA</sequence>
<feature type="transmembrane region" description="Helical" evidence="5">
    <location>
        <begin position="58"/>
        <end position="75"/>
    </location>
</feature>
<dbReference type="InterPro" id="IPR036259">
    <property type="entry name" value="MFS_trans_sf"/>
</dbReference>
<dbReference type="InterPro" id="IPR020846">
    <property type="entry name" value="MFS_dom"/>
</dbReference>
<dbReference type="OrthoDB" id="4867914at2"/>
<dbReference type="AlphaFoldDB" id="A0A1G7AW89"/>
<feature type="transmembrane region" description="Helical" evidence="5">
    <location>
        <begin position="304"/>
        <end position="326"/>
    </location>
</feature>
<gene>
    <name evidence="7" type="ORF">SAMN05216270_114151</name>
</gene>
<feature type="domain" description="Major facilitator superfamily (MFS) profile" evidence="6">
    <location>
        <begin position="21"/>
        <end position="453"/>
    </location>
</feature>
<name>A0A1G7AW89_9ACTN</name>
<dbReference type="PROSITE" id="PS50850">
    <property type="entry name" value="MFS"/>
    <property type="match status" value="1"/>
</dbReference>
<evidence type="ECO:0000256" key="3">
    <source>
        <dbReference type="ARBA" id="ARBA00022989"/>
    </source>
</evidence>
<dbReference type="InterPro" id="IPR011701">
    <property type="entry name" value="MFS"/>
</dbReference>
<feature type="transmembrane region" description="Helical" evidence="5">
    <location>
        <begin position="20"/>
        <end position="38"/>
    </location>
</feature>
<dbReference type="Pfam" id="PF07690">
    <property type="entry name" value="MFS_1"/>
    <property type="match status" value="1"/>
</dbReference>
<feature type="transmembrane region" description="Helical" evidence="5">
    <location>
        <begin position="269"/>
        <end position="292"/>
    </location>
</feature>
<dbReference type="STRING" id="58114.SAMN05216270_114151"/>
<feature type="transmembrane region" description="Helical" evidence="5">
    <location>
        <begin position="338"/>
        <end position="363"/>
    </location>
</feature>
<evidence type="ECO:0000256" key="1">
    <source>
        <dbReference type="ARBA" id="ARBA00004651"/>
    </source>
</evidence>
<dbReference type="Gene3D" id="1.20.1250.20">
    <property type="entry name" value="MFS general substrate transporter like domains"/>
    <property type="match status" value="1"/>
</dbReference>
<feature type="transmembrane region" description="Helical" evidence="5">
    <location>
        <begin position="87"/>
        <end position="105"/>
    </location>
</feature>
<feature type="transmembrane region" description="Helical" evidence="5">
    <location>
        <begin position="149"/>
        <end position="172"/>
    </location>
</feature>
<dbReference type="GO" id="GO:0022857">
    <property type="term" value="F:transmembrane transporter activity"/>
    <property type="evidence" value="ECO:0007669"/>
    <property type="project" value="InterPro"/>
</dbReference>
<feature type="transmembrane region" description="Helical" evidence="5">
    <location>
        <begin position="208"/>
        <end position="226"/>
    </location>
</feature>
<dbReference type="PANTHER" id="PTHR42718">
    <property type="entry name" value="MAJOR FACILITATOR SUPERFAMILY MULTIDRUG TRANSPORTER MFSC"/>
    <property type="match status" value="1"/>
</dbReference>
<protein>
    <submittedName>
        <fullName evidence="7">Predicted arabinose efflux permease, MFS family</fullName>
    </submittedName>
</protein>
<evidence type="ECO:0000259" key="6">
    <source>
        <dbReference type="PROSITE" id="PS50850"/>
    </source>
</evidence>
<accession>A0A1G7AW89</accession>
<keyword evidence="2 5" id="KW-0812">Transmembrane</keyword>
<dbReference type="EMBL" id="FNAD01000014">
    <property type="protein sequence ID" value="SDE18265.1"/>
    <property type="molecule type" value="Genomic_DNA"/>
</dbReference>
<keyword evidence="8" id="KW-1185">Reference proteome</keyword>
<feature type="transmembrane region" description="Helical" evidence="5">
    <location>
        <begin position="178"/>
        <end position="196"/>
    </location>
</feature>
<organism evidence="7 8">
    <name type="scientific">Glycomyces harbinensis</name>
    <dbReference type="NCBI Taxonomy" id="58114"/>
    <lineage>
        <taxon>Bacteria</taxon>
        <taxon>Bacillati</taxon>
        <taxon>Actinomycetota</taxon>
        <taxon>Actinomycetes</taxon>
        <taxon>Glycomycetales</taxon>
        <taxon>Glycomycetaceae</taxon>
        <taxon>Glycomyces</taxon>
    </lineage>
</organism>
<dbReference type="GO" id="GO:0005886">
    <property type="term" value="C:plasma membrane"/>
    <property type="evidence" value="ECO:0007669"/>
    <property type="project" value="UniProtKB-SubCell"/>
</dbReference>
<feature type="transmembrane region" description="Helical" evidence="5">
    <location>
        <begin position="430"/>
        <end position="449"/>
    </location>
</feature>
<keyword evidence="4 5" id="KW-0472">Membrane</keyword>
<evidence type="ECO:0000313" key="7">
    <source>
        <dbReference type="EMBL" id="SDE18265.1"/>
    </source>
</evidence>
<proteinExistence type="predicted"/>
<feature type="transmembrane region" description="Helical" evidence="5">
    <location>
        <begin position="238"/>
        <end position="257"/>
    </location>
</feature>
<evidence type="ECO:0000256" key="4">
    <source>
        <dbReference type="ARBA" id="ARBA00023136"/>
    </source>
</evidence>
<dbReference type="SUPFAM" id="SSF103473">
    <property type="entry name" value="MFS general substrate transporter"/>
    <property type="match status" value="1"/>
</dbReference>
<feature type="transmembrane region" description="Helical" evidence="5">
    <location>
        <begin position="117"/>
        <end position="137"/>
    </location>
</feature>
<dbReference type="PANTHER" id="PTHR42718:SF49">
    <property type="entry name" value="EXPORT PROTEIN"/>
    <property type="match status" value="1"/>
</dbReference>
<dbReference type="RefSeq" id="WP_091039420.1">
    <property type="nucleotide sequence ID" value="NZ_FNAD01000014.1"/>
</dbReference>
<dbReference type="Proteomes" id="UP000198949">
    <property type="component" value="Unassembled WGS sequence"/>
</dbReference>
<evidence type="ECO:0000256" key="5">
    <source>
        <dbReference type="SAM" id="Phobius"/>
    </source>
</evidence>
<evidence type="ECO:0000313" key="8">
    <source>
        <dbReference type="Proteomes" id="UP000198949"/>
    </source>
</evidence>
<reference evidence="8" key="1">
    <citation type="submission" date="2016-10" db="EMBL/GenBank/DDBJ databases">
        <authorList>
            <person name="Varghese N."/>
            <person name="Submissions S."/>
        </authorList>
    </citation>
    <scope>NUCLEOTIDE SEQUENCE [LARGE SCALE GENOMIC DNA]</scope>
    <source>
        <strain evidence="8">CGMCC 4.3516</strain>
    </source>
</reference>
<evidence type="ECO:0000256" key="2">
    <source>
        <dbReference type="ARBA" id="ARBA00022692"/>
    </source>
</evidence>